<dbReference type="EMBL" id="CP047166">
    <property type="protein sequence ID" value="QRF68374.1"/>
    <property type="molecule type" value="Genomic_DNA"/>
</dbReference>
<feature type="transmembrane region" description="Helical" evidence="1">
    <location>
        <begin position="195"/>
        <end position="217"/>
    </location>
</feature>
<feature type="transmembrane region" description="Helical" evidence="1">
    <location>
        <begin position="166"/>
        <end position="189"/>
    </location>
</feature>
<feature type="transmembrane region" description="Helical" evidence="1">
    <location>
        <begin position="25"/>
        <end position="45"/>
    </location>
</feature>
<dbReference type="PANTHER" id="PTHR22911">
    <property type="entry name" value="ACYL-MALONYL CONDENSING ENZYME-RELATED"/>
    <property type="match status" value="1"/>
</dbReference>
<organism evidence="3 4">
    <name type="scientific">Ponticoccus alexandrii</name>
    <dbReference type="NCBI Taxonomy" id="1943633"/>
    <lineage>
        <taxon>Bacteria</taxon>
        <taxon>Pseudomonadati</taxon>
        <taxon>Pseudomonadota</taxon>
        <taxon>Alphaproteobacteria</taxon>
        <taxon>Rhodobacterales</taxon>
        <taxon>Roseobacteraceae</taxon>
        <taxon>Ponticoccus</taxon>
    </lineage>
</organism>
<evidence type="ECO:0000313" key="4">
    <source>
        <dbReference type="Proteomes" id="UP000596387"/>
    </source>
</evidence>
<dbReference type="Pfam" id="PF00892">
    <property type="entry name" value="EamA"/>
    <property type="match status" value="2"/>
</dbReference>
<feature type="transmembrane region" description="Helical" evidence="1">
    <location>
        <begin position="113"/>
        <end position="131"/>
    </location>
</feature>
<sequence length="280" mass="30378">MLLGFFFFAACDAQAKFLTDTMHPVQIVWFRMMGLFLGVVVFLGMKGLHHLRSAKPLLQIGRGVTATLSAICFIIGVSFVPLADAVAVTFIAPFLVTILGALFLREPVGPRRWIAVAVGFVGMLIVIRPGMGVFHPAILFIIVAAFMFAFRQIMSRWLSGADGIGTTVAYTSITATVLSTTMMPFVWVWPEDPSLWLIAAGLAATAGLGELLVIRALAIAQAVVVAPMQYSMILWGTFYGYMVFADLPDQWTLVGCTIIVASGLYTLHRERLAAKRANAG</sequence>
<keyword evidence="4" id="KW-1185">Reference proteome</keyword>
<reference evidence="3 4" key="1">
    <citation type="submission" date="2019-12" db="EMBL/GenBank/DDBJ databases">
        <title>Complete Genome Sequence of a Quorum-Sensing Bacterium,Rhodobacteraceae bacterium C31, Isolated from a marine microalgae symbiotic bacteria.</title>
        <authorList>
            <person name="Zhang Y."/>
        </authorList>
    </citation>
    <scope>NUCLEOTIDE SEQUENCE [LARGE SCALE GENOMIC DNA]</scope>
    <source>
        <strain evidence="3 4">C31</strain>
    </source>
</reference>
<dbReference type="SUPFAM" id="SSF103481">
    <property type="entry name" value="Multidrug resistance efflux transporter EmrE"/>
    <property type="match status" value="2"/>
</dbReference>
<keyword evidence="1" id="KW-0472">Membrane</keyword>
<keyword evidence="1" id="KW-0812">Transmembrane</keyword>
<name>A0ABX7FD05_9RHOB</name>
<feature type="transmembrane region" description="Helical" evidence="1">
    <location>
        <begin position="250"/>
        <end position="267"/>
    </location>
</feature>
<evidence type="ECO:0000259" key="2">
    <source>
        <dbReference type="Pfam" id="PF00892"/>
    </source>
</evidence>
<keyword evidence="1" id="KW-1133">Transmembrane helix</keyword>
<proteinExistence type="predicted"/>
<protein>
    <submittedName>
        <fullName evidence="3">EamA family transporter</fullName>
    </submittedName>
</protein>
<feature type="transmembrane region" description="Helical" evidence="1">
    <location>
        <begin position="137"/>
        <end position="154"/>
    </location>
</feature>
<feature type="transmembrane region" description="Helical" evidence="1">
    <location>
        <begin position="85"/>
        <end position="104"/>
    </location>
</feature>
<feature type="transmembrane region" description="Helical" evidence="1">
    <location>
        <begin position="57"/>
        <end position="79"/>
    </location>
</feature>
<dbReference type="InterPro" id="IPR000620">
    <property type="entry name" value="EamA_dom"/>
</dbReference>
<feature type="domain" description="EamA" evidence="2">
    <location>
        <begin position="1"/>
        <end position="127"/>
    </location>
</feature>
<evidence type="ECO:0000313" key="3">
    <source>
        <dbReference type="EMBL" id="QRF68374.1"/>
    </source>
</evidence>
<evidence type="ECO:0000256" key="1">
    <source>
        <dbReference type="SAM" id="Phobius"/>
    </source>
</evidence>
<feature type="transmembrane region" description="Helical" evidence="1">
    <location>
        <begin position="224"/>
        <end position="244"/>
    </location>
</feature>
<dbReference type="InterPro" id="IPR037185">
    <property type="entry name" value="EmrE-like"/>
</dbReference>
<dbReference type="PANTHER" id="PTHR22911:SF103">
    <property type="entry name" value="BLR2811 PROTEIN"/>
    <property type="match status" value="1"/>
</dbReference>
<dbReference type="Proteomes" id="UP000596387">
    <property type="component" value="Chromosome"/>
</dbReference>
<gene>
    <name evidence="3" type="ORF">GQA70_03780</name>
</gene>
<dbReference type="Gene3D" id="1.10.3730.20">
    <property type="match status" value="1"/>
</dbReference>
<feature type="domain" description="EamA" evidence="2">
    <location>
        <begin position="136"/>
        <end position="262"/>
    </location>
</feature>
<accession>A0ABX7FD05</accession>